<keyword evidence="1" id="KW-0812">Transmembrane</keyword>
<keyword evidence="3" id="KW-1185">Reference proteome</keyword>
<reference evidence="2 3" key="1">
    <citation type="submission" date="2024-01" db="EMBL/GenBank/DDBJ databases">
        <title>The diversity of rhizobia nodulating Mimosa spp. in eleven states of Brazil covering several biomes is determined by host plant, location, and edaphic factors.</title>
        <authorList>
            <person name="Rouws L."/>
            <person name="Barauna A."/>
            <person name="Beukes C."/>
            <person name="De Faria S.M."/>
            <person name="Gross E."/>
            <person name="Dos Reis Junior F.B."/>
            <person name="Simon M."/>
            <person name="Maluk M."/>
            <person name="Odee D.W."/>
            <person name="Kenicer G."/>
            <person name="Young J.P.W."/>
            <person name="Reis V.M."/>
            <person name="Zilli J."/>
            <person name="James E.K."/>
        </authorList>
    </citation>
    <scope>NUCLEOTIDE SEQUENCE [LARGE SCALE GENOMIC DNA]</scope>
    <source>
        <strain evidence="2 3">JPY164</strain>
    </source>
</reference>
<feature type="transmembrane region" description="Helical" evidence="1">
    <location>
        <begin position="21"/>
        <end position="41"/>
    </location>
</feature>
<keyword evidence="1" id="KW-0472">Membrane</keyword>
<accession>A0ABU9SFT9</accession>
<dbReference type="Proteomes" id="UP001390669">
    <property type="component" value="Unassembled WGS sequence"/>
</dbReference>
<evidence type="ECO:0008006" key="4">
    <source>
        <dbReference type="Google" id="ProtNLM"/>
    </source>
</evidence>
<name>A0ABU9SFT9_9BURK</name>
<protein>
    <recommendedName>
        <fullName evidence="4">Holin</fullName>
    </recommendedName>
</protein>
<dbReference type="Pfam" id="PF25612">
    <property type="entry name" value="DUF7940"/>
    <property type="match status" value="1"/>
</dbReference>
<evidence type="ECO:0000256" key="1">
    <source>
        <dbReference type="SAM" id="Phobius"/>
    </source>
</evidence>
<dbReference type="InterPro" id="IPR057700">
    <property type="entry name" value="DUF7940"/>
</dbReference>
<comment type="caution">
    <text evidence="2">The sequence shown here is derived from an EMBL/GenBank/DDBJ whole genome shotgun (WGS) entry which is preliminary data.</text>
</comment>
<evidence type="ECO:0000313" key="3">
    <source>
        <dbReference type="Proteomes" id="UP001390669"/>
    </source>
</evidence>
<organism evidence="2 3">
    <name type="scientific">Paraburkholderia guartelaensis</name>
    <dbReference type="NCBI Taxonomy" id="2546446"/>
    <lineage>
        <taxon>Bacteria</taxon>
        <taxon>Pseudomonadati</taxon>
        <taxon>Pseudomonadota</taxon>
        <taxon>Betaproteobacteria</taxon>
        <taxon>Burkholderiales</taxon>
        <taxon>Burkholderiaceae</taxon>
        <taxon>Paraburkholderia</taxon>
    </lineage>
</organism>
<sequence>MKLKLIEDWRQSHKLASVRTSAALSVVFGAGPALFDAWRQVPDELKAALPHGWARWVAVAGFLLVLGARVTRVEKADG</sequence>
<proteinExistence type="predicted"/>
<evidence type="ECO:0000313" key="2">
    <source>
        <dbReference type="EMBL" id="MEM5449842.1"/>
    </source>
</evidence>
<feature type="transmembrane region" description="Helical" evidence="1">
    <location>
        <begin position="53"/>
        <end position="71"/>
    </location>
</feature>
<dbReference type="RefSeq" id="WP_406952821.1">
    <property type="nucleotide sequence ID" value="NZ_JAYMRW010000008.1"/>
</dbReference>
<keyword evidence="1" id="KW-1133">Transmembrane helix</keyword>
<gene>
    <name evidence="2" type="ORF">VSR33_20405</name>
</gene>
<dbReference type="EMBL" id="JAYMRW010000008">
    <property type="protein sequence ID" value="MEM5449842.1"/>
    <property type="molecule type" value="Genomic_DNA"/>
</dbReference>